<proteinExistence type="predicted"/>
<reference evidence="1" key="2">
    <citation type="submission" date="2013-04" db="UniProtKB">
        <authorList>
            <consortium name="EnsemblPlants"/>
        </authorList>
    </citation>
    <scope>IDENTIFICATION</scope>
</reference>
<accession>J3MNC2</accession>
<evidence type="ECO:0000313" key="1">
    <source>
        <dbReference type="EnsemblPlants" id="OB07G29040.1"/>
    </source>
</evidence>
<dbReference type="Gramene" id="OB07G29040.1">
    <property type="protein sequence ID" value="OB07G29040.1"/>
    <property type="gene ID" value="OB07G29040"/>
</dbReference>
<sequence length="100" mass="11483">MLLLSEVYSEDNNVAYILIAFLRPIPFPRIDNLVEEEFVSFQILLLIEKKEGGRGIDKNNRGSGNRKGAISPFVYKIRIYADRNKVVCVQWFKCILFGTA</sequence>
<reference evidence="1" key="1">
    <citation type="journal article" date="2013" name="Nat. Commun.">
        <title>Whole-genome sequencing of Oryza brachyantha reveals mechanisms underlying Oryza genome evolution.</title>
        <authorList>
            <person name="Chen J."/>
            <person name="Huang Q."/>
            <person name="Gao D."/>
            <person name="Wang J."/>
            <person name="Lang Y."/>
            <person name="Liu T."/>
            <person name="Li B."/>
            <person name="Bai Z."/>
            <person name="Luis Goicoechea J."/>
            <person name="Liang C."/>
            <person name="Chen C."/>
            <person name="Zhang W."/>
            <person name="Sun S."/>
            <person name="Liao Y."/>
            <person name="Zhang X."/>
            <person name="Yang L."/>
            <person name="Song C."/>
            <person name="Wang M."/>
            <person name="Shi J."/>
            <person name="Liu G."/>
            <person name="Liu J."/>
            <person name="Zhou H."/>
            <person name="Zhou W."/>
            <person name="Yu Q."/>
            <person name="An N."/>
            <person name="Chen Y."/>
            <person name="Cai Q."/>
            <person name="Wang B."/>
            <person name="Liu B."/>
            <person name="Min J."/>
            <person name="Huang Y."/>
            <person name="Wu H."/>
            <person name="Li Z."/>
            <person name="Zhang Y."/>
            <person name="Yin Y."/>
            <person name="Song W."/>
            <person name="Jiang J."/>
            <person name="Jackson S.A."/>
            <person name="Wing R.A."/>
            <person name="Wang J."/>
            <person name="Chen M."/>
        </authorList>
    </citation>
    <scope>NUCLEOTIDE SEQUENCE [LARGE SCALE GENOMIC DNA]</scope>
    <source>
        <strain evidence="1">cv. IRGC 101232</strain>
    </source>
</reference>
<evidence type="ECO:0000313" key="2">
    <source>
        <dbReference type="Proteomes" id="UP000006038"/>
    </source>
</evidence>
<dbReference type="Proteomes" id="UP000006038">
    <property type="component" value="Chromosome 7"/>
</dbReference>
<protein>
    <submittedName>
        <fullName evidence="1">Uncharacterized protein</fullName>
    </submittedName>
</protein>
<keyword evidence="2" id="KW-1185">Reference proteome</keyword>
<dbReference type="AlphaFoldDB" id="J3MNC2"/>
<dbReference type="HOGENOM" id="CLU_2310434_0_0_1"/>
<name>J3MNC2_ORYBR</name>
<organism evidence="1">
    <name type="scientific">Oryza brachyantha</name>
    <name type="common">malo sina</name>
    <dbReference type="NCBI Taxonomy" id="4533"/>
    <lineage>
        <taxon>Eukaryota</taxon>
        <taxon>Viridiplantae</taxon>
        <taxon>Streptophyta</taxon>
        <taxon>Embryophyta</taxon>
        <taxon>Tracheophyta</taxon>
        <taxon>Spermatophyta</taxon>
        <taxon>Magnoliopsida</taxon>
        <taxon>Liliopsida</taxon>
        <taxon>Poales</taxon>
        <taxon>Poaceae</taxon>
        <taxon>BOP clade</taxon>
        <taxon>Oryzoideae</taxon>
        <taxon>Oryzeae</taxon>
        <taxon>Oryzinae</taxon>
        <taxon>Oryza</taxon>
    </lineage>
</organism>
<dbReference type="EnsemblPlants" id="OB07G29040.1">
    <property type="protein sequence ID" value="OB07G29040.1"/>
    <property type="gene ID" value="OB07G29040"/>
</dbReference>